<dbReference type="KEGG" id="kra:Krad_4714"/>
<sequence>MNQRDAVADWWADADEPTRRRALRLAEDDLLPEDMQRGLAMAGVTVIPLGRSGVDEGPLGYLQPDALVDFLAELRN</sequence>
<dbReference type="AlphaFoldDB" id="A6WH83"/>
<dbReference type="RefSeq" id="WP_011979478.1">
    <property type="nucleotide sequence ID" value="NC_009660.1"/>
</dbReference>
<accession>A6WH83</accession>
<geneLocation type="plasmid" evidence="1 2">
    <name>pKRAD02</name>
</geneLocation>
<keyword evidence="2" id="KW-1185">Reference proteome</keyword>
<dbReference type="EMBL" id="CP000752">
    <property type="protein sequence ID" value="ABS06172.1"/>
    <property type="molecule type" value="Genomic_DNA"/>
</dbReference>
<keyword evidence="1" id="KW-0614">Plasmid</keyword>
<dbReference type="HOGENOM" id="CLU_2649627_0_0_11"/>
<gene>
    <name evidence="1" type="ordered locus">Krad_4714</name>
</gene>
<organism evidence="1 2">
    <name type="scientific">Kineococcus radiotolerans (strain ATCC BAA-149 / DSM 14245 / SRS30216)</name>
    <dbReference type="NCBI Taxonomy" id="266940"/>
    <lineage>
        <taxon>Bacteria</taxon>
        <taxon>Bacillati</taxon>
        <taxon>Actinomycetota</taxon>
        <taxon>Actinomycetes</taxon>
        <taxon>Kineosporiales</taxon>
        <taxon>Kineosporiaceae</taxon>
        <taxon>Kineococcus</taxon>
    </lineage>
</organism>
<proteinExistence type="predicted"/>
<evidence type="ECO:0000313" key="2">
    <source>
        <dbReference type="Proteomes" id="UP000001116"/>
    </source>
</evidence>
<protein>
    <submittedName>
        <fullName evidence="1">Uncharacterized protein</fullName>
    </submittedName>
</protein>
<evidence type="ECO:0000313" key="1">
    <source>
        <dbReference type="EMBL" id="ABS06172.1"/>
    </source>
</evidence>
<dbReference type="Proteomes" id="UP000001116">
    <property type="component" value="Plasmid pKRAD02"/>
</dbReference>
<reference evidence="2" key="1">
    <citation type="journal article" date="2008" name="PLoS ONE">
        <title>Survival in nuclear waste, extreme resistance, and potential applications gleaned from the genome sequence of Kineococcus radiotolerans SRS30216.</title>
        <authorList>
            <person name="Bagwell C.E."/>
            <person name="Bhat S."/>
            <person name="Hawkins G.M."/>
            <person name="Smith B.W."/>
            <person name="Biswas T."/>
            <person name="Hoover T.R."/>
            <person name="Saunders E."/>
            <person name="Han C.S."/>
            <person name="Tsodikov O.V."/>
            <person name="Shimkets L.J."/>
        </authorList>
    </citation>
    <scope>NUCLEOTIDE SEQUENCE [LARGE SCALE GENOMIC DNA]</scope>
    <source>
        <strain evidence="2">ATCC BAA-149 / DSM 14245 / SRS30216</strain>
    </source>
</reference>
<name>A6WH83_KINRD</name>